<protein>
    <submittedName>
        <fullName evidence="1">Uncharacterized protein</fullName>
    </submittedName>
</protein>
<organism evidence="1 2">
    <name type="scientific">Mugilogobius chulae</name>
    <name type="common">yellowstripe goby</name>
    <dbReference type="NCBI Taxonomy" id="88201"/>
    <lineage>
        <taxon>Eukaryota</taxon>
        <taxon>Metazoa</taxon>
        <taxon>Chordata</taxon>
        <taxon>Craniata</taxon>
        <taxon>Vertebrata</taxon>
        <taxon>Euteleostomi</taxon>
        <taxon>Actinopterygii</taxon>
        <taxon>Neopterygii</taxon>
        <taxon>Teleostei</taxon>
        <taxon>Neoteleostei</taxon>
        <taxon>Acanthomorphata</taxon>
        <taxon>Gobiaria</taxon>
        <taxon>Gobiiformes</taxon>
        <taxon>Gobioidei</taxon>
        <taxon>Gobiidae</taxon>
        <taxon>Gobionellinae</taxon>
        <taxon>Mugilogobius</taxon>
    </lineage>
</organism>
<comment type="caution">
    <text evidence="1">The sequence shown here is derived from an EMBL/GenBank/DDBJ whole genome shotgun (WGS) entry which is preliminary data.</text>
</comment>
<evidence type="ECO:0000313" key="2">
    <source>
        <dbReference type="Proteomes" id="UP001460270"/>
    </source>
</evidence>
<accession>A0AAW0MFN9</accession>
<reference evidence="2" key="1">
    <citation type="submission" date="2024-04" db="EMBL/GenBank/DDBJ databases">
        <title>Salinicola lusitanus LLJ914,a marine bacterium isolated from the Okinawa Trough.</title>
        <authorList>
            <person name="Li J."/>
        </authorList>
    </citation>
    <scope>NUCLEOTIDE SEQUENCE [LARGE SCALE GENOMIC DNA]</scope>
</reference>
<gene>
    <name evidence="1" type="ORF">WMY93_034064</name>
</gene>
<dbReference type="AlphaFoldDB" id="A0AAW0MFN9"/>
<evidence type="ECO:0000313" key="1">
    <source>
        <dbReference type="EMBL" id="KAK7879158.1"/>
    </source>
</evidence>
<dbReference type="Proteomes" id="UP001460270">
    <property type="component" value="Unassembled WGS sequence"/>
</dbReference>
<keyword evidence="2" id="KW-1185">Reference proteome</keyword>
<name>A0AAW0MFN9_9GOBI</name>
<dbReference type="EMBL" id="JBBPFD010000341">
    <property type="protein sequence ID" value="KAK7879158.1"/>
    <property type="molecule type" value="Genomic_DNA"/>
</dbReference>
<sequence>MRYHPESSVCYSTPESACVQYLRSPAWCTVLQSQRVYQYLRVPRGVQYLQSQRVYGNLQSQRVYRPPESSSRPYSVVQARVPGTCQSPARVQYLQSPACVQYLQSPACVTEYLQSPACVQLTHPEIPTAVCTSTYQSPSVLYTYHPPEPPAAMIQLTPGSRKSSGWVYEYHSRVPSAVQYLRGYLQKSRRGVKSVVLQSPVHACE</sequence>
<proteinExistence type="predicted"/>